<dbReference type="GO" id="GO:0003747">
    <property type="term" value="F:translation release factor activity"/>
    <property type="evidence" value="ECO:0007669"/>
    <property type="project" value="UniProtKB-ARBA"/>
</dbReference>
<dbReference type="GO" id="GO:0000184">
    <property type="term" value="P:nuclear-transcribed mRNA catabolic process, nonsense-mediated decay"/>
    <property type="evidence" value="ECO:0007669"/>
    <property type="project" value="UniProtKB-KW"/>
</dbReference>
<evidence type="ECO:0000256" key="2">
    <source>
        <dbReference type="ARBA" id="ARBA00022741"/>
    </source>
</evidence>
<keyword evidence="3" id="KW-0378">Hydrolase</keyword>
<dbReference type="Proteomes" id="UP000472277">
    <property type="component" value="Chromosome 18"/>
</dbReference>
<reference evidence="10" key="1">
    <citation type="submission" date="2025-08" db="UniProtKB">
        <authorList>
            <consortium name="Ensembl"/>
        </authorList>
    </citation>
    <scope>IDENTIFICATION</scope>
</reference>
<feature type="region of interest" description="Disordered" evidence="8">
    <location>
        <begin position="131"/>
        <end position="175"/>
    </location>
</feature>
<comment type="catalytic activity">
    <reaction evidence="7">
        <text>GTP + H2O = GDP + phosphate + H(+)</text>
        <dbReference type="Rhea" id="RHEA:19669"/>
        <dbReference type="ChEBI" id="CHEBI:15377"/>
        <dbReference type="ChEBI" id="CHEBI:15378"/>
        <dbReference type="ChEBI" id="CHEBI:37565"/>
        <dbReference type="ChEBI" id="CHEBI:43474"/>
        <dbReference type="ChEBI" id="CHEBI:58189"/>
    </reaction>
    <physiologicalReaction direction="left-to-right" evidence="7">
        <dbReference type="Rhea" id="RHEA:19670"/>
    </physiologicalReaction>
</comment>
<dbReference type="InterPro" id="IPR009001">
    <property type="entry name" value="Transl_elong_EF1A/Init_IF2_C"/>
</dbReference>
<evidence type="ECO:0000256" key="4">
    <source>
        <dbReference type="ARBA" id="ARBA00022917"/>
    </source>
</evidence>
<dbReference type="Ensembl" id="ENSSTUT00000008159.1">
    <property type="protein sequence ID" value="ENSSTUP00000007686.1"/>
    <property type="gene ID" value="ENSSTUG00000002442.1"/>
</dbReference>
<evidence type="ECO:0000313" key="11">
    <source>
        <dbReference type="Proteomes" id="UP000472277"/>
    </source>
</evidence>
<dbReference type="GO" id="GO:0005829">
    <property type="term" value="C:cytosol"/>
    <property type="evidence" value="ECO:0007669"/>
    <property type="project" value="UniProtKB-ARBA"/>
</dbReference>
<evidence type="ECO:0000256" key="7">
    <source>
        <dbReference type="ARBA" id="ARBA00049117"/>
    </source>
</evidence>
<dbReference type="InterPro" id="IPR009000">
    <property type="entry name" value="Transl_B-barrel_sf"/>
</dbReference>
<evidence type="ECO:0000256" key="5">
    <source>
        <dbReference type="ARBA" id="ARBA00023134"/>
    </source>
</evidence>
<dbReference type="Pfam" id="PF00009">
    <property type="entry name" value="GTP_EFTU"/>
    <property type="match status" value="1"/>
</dbReference>
<dbReference type="Gene3D" id="2.40.30.10">
    <property type="entry name" value="Translation factors"/>
    <property type="match status" value="2"/>
</dbReference>
<dbReference type="SUPFAM" id="SSF50465">
    <property type="entry name" value="EF-Tu/eEF-1alpha/eIF2-gamma C-terminal domain"/>
    <property type="match status" value="1"/>
</dbReference>
<comment type="similarity">
    <text evidence="1">Belongs to the TRAFAC class translation factor GTPase superfamily. Classic translation factor GTPase family. EF-Tu/EF-1A subfamily.</text>
</comment>
<keyword evidence="5" id="KW-0342">GTP-binding</keyword>
<evidence type="ECO:0000259" key="9">
    <source>
        <dbReference type="PROSITE" id="PS51722"/>
    </source>
</evidence>
<accession>A0A673WHR5</accession>
<dbReference type="PROSITE" id="PS00301">
    <property type="entry name" value="G_TR_1"/>
    <property type="match status" value="1"/>
</dbReference>
<dbReference type="PRINTS" id="PR00315">
    <property type="entry name" value="ELONGATNFCT"/>
</dbReference>
<dbReference type="InterPro" id="IPR000795">
    <property type="entry name" value="T_Tr_GTP-bd_dom"/>
</dbReference>
<dbReference type="GeneTree" id="ENSGT00940000155582"/>
<dbReference type="Pfam" id="PF22594">
    <property type="entry name" value="GTP-eEF1A_C"/>
    <property type="match status" value="1"/>
</dbReference>
<dbReference type="CDD" id="cd04089">
    <property type="entry name" value="eRF3_II"/>
    <property type="match status" value="1"/>
</dbReference>
<dbReference type="InterPro" id="IPR027417">
    <property type="entry name" value="P-loop_NTPase"/>
</dbReference>
<keyword evidence="11" id="KW-1185">Reference proteome</keyword>
<dbReference type="FunFam" id="2.40.30.10:FF:000024">
    <property type="entry name" value="Eukaryotic peptide chain release factor GTP-binding subunit ERF3A"/>
    <property type="match status" value="1"/>
</dbReference>
<proteinExistence type="inferred from homology"/>
<feature type="domain" description="Tr-type G" evidence="9">
    <location>
        <begin position="190"/>
        <end position="445"/>
    </location>
</feature>
<dbReference type="SUPFAM" id="SSF50447">
    <property type="entry name" value="Translation proteins"/>
    <property type="match status" value="1"/>
</dbReference>
<sequence length="597" mass="65864">MHCSVVPGLPPRGILLAVRCGTDAEARAAAGLQSALAALNVNAKPFVPNVNAAVFVPTFFQSSPTEIPISDAISYTHHAPVKSAGCADYLQQKSIVSWSTSVVNKCRFCPLAPVENGGGTEADMMVEVETWEQKEEPGEGEPGGGGALGGEGGSSEEVQGKEEEEMMEEEEEEELPMLKVIPLPPDAPKKEHVNVVFIGHVDAGKSTIGGQIMYLTGMVEKRTLEKYEREAKEKNRETWYLSWALDTNQEERDKGKTVEVGRAYFETEKKHFTILDAPGHKSFVPNMIGGASQADLAVLVISARKGEFETGFEKGGQTREHAMLAKTAGVKHLIVLVNKMDDPTVNWSLERYEECKEKLVPFLKKVGFNPKKDIYFMPFNLPSVLCRNLPSFSRITDGPVRLPIVDKYKDMGTVILGKLESGFIAKAQQLVMMPNRHTVEVLSLLSDEVETDEAVPGENLKLRLKGIEEEEILPGFILCNAENLCHSGRTFDAQIVIIEHKSIICPGYNAVLHIHTCIEEVQITALICLVDKKTGEKSKTRPRFVKQDQVCIARLRCAGTICLETFKDFPQMGRFTLRDEGKTIAIGKVLKLVPEKD</sequence>
<feature type="compositionally biased region" description="Acidic residues" evidence="8">
    <location>
        <begin position="162"/>
        <end position="175"/>
    </location>
</feature>
<dbReference type="GO" id="GO:0003924">
    <property type="term" value="F:GTPase activity"/>
    <property type="evidence" value="ECO:0007669"/>
    <property type="project" value="InterPro"/>
</dbReference>
<evidence type="ECO:0000313" key="10">
    <source>
        <dbReference type="Ensembl" id="ENSSTUP00000007686.1"/>
    </source>
</evidence>
<dbReference type="InterPro" id="IPR004161">
    <property type="entry name" value="EFTu-like_2"/>
</dbReference>
<feature type="compositionally biased region" description="Gly residues" evidence="8">
    <location>
        <begin position="140"/>
        <end position="153"/>
    </location>
</feature>
<dbReference type="InterPro" id="IPR054696">
    <property type="entry name" value="GTP-eEF1A_C"/>
</dbReference>
<dbReference type="CDD" id="cd01883">
    <property type="entry name" value="EF1_alpha"/>
    <property type="match status" value="1"/>
</dbReference>
<keyword evidence="2" id="KW-0547">Nucleotide-binding</keyword>
<evidence type="ECO:0000256" key="6">
    <source>
        <dbReference type="ARBA" id="ARBA00023161"/>
    </source>
</evidence>
<reference evidence="10" key="2">
    <citation type="submission" date="2025-09" db="UniProtKB">
        <authorList>
            <consortium name="Ensembl"/>
        </authorList>
    </citation>
    <scope>IDENTIFICATION</scope>
</reference>
<dbReference type="AlphaFoldDB" id="A0A673WHR5"/>
<dbReference type="CDD" id="cd03704">
    <property type="entry name" value="eRF3_C_III"/>
    <property type="match status" value="1"/>
</dbReference>
<organism evidence="10 11">
    <name type="scientific">Salmo trutta</name>
    <name type="common">Brown trout</name>
    <dbReference type="NCBI Taxonomy" id="8032"/>
    <lineage>
        <taxon>Eukaryota</taxon>
        <taxon>Metazoa</taxon>
        <taxon>Chordata</taxon>
        <taxon>Craniata</taxon>
        <taxon>Vertebrata</taxon>
        <taxon>Euteleostomi</taxon>
        <taxon>Actinopterygii</taxon>
        <taxon>Neopterygii</taxon>
        <taxon>Teleostei</taxon>
        <taxon>Protacanthopterygii</taxon>
        <taxon>Salmoniformes</taxon>
        <taxon>Salmonidae</taxon>
        <taxon>Salmoninae</taxon>
        <taxon>Salmo</taxon>
    </lineage>
</organism>
<dbReference type="PANTHER" id="PTHR23115">
    <property type="entry name" value="TRANSLATION FACTOR"/>
    <property type="match status" value="1"/>
</dbReference>
<evidence type="ECO:0000256" key="8">
    <source>
        <dbReference type="SAM" id="MobiDB-lite"/>
    </source>
</evidence>
<keyword evidence="6" id="KW-0866">Nonsense-mediated mRNA decay</keyword>
<dbReference type="FunFam" id="3.40.50.300:FF:000270">
    <property type="entry name" value="Eukaryotic peptide chain release factor GTP-binding subunit ERF3A"/>
    <property type="match status" value="1"/>
</dbReference>
<name>A0A673WHR5_SALTR</name>
<keyword evidence="4" id="KW-0648">Protein biosynthesis</keyword>
<dbReference type="Pfam" id="PF03144">
    <property type="entry name" value="GTP_EFTU_D2"/>
    <property type="match status" value="1"/>
</dbReference>
<dbReference type="Gene3D" id="3.40.50.300">
    <property type="entry name" value="P-loop containing nucleotide triphosphate hydrolases"/>
    <property type="match status" value="1"/>
</dbReference>
<evidence type="ECO:0000256" key="1">
    <source>
        <dbReference type="ARBA" id="ARBA00007249"/>
    </source>
</evidence>
<evidence type="ECO:0000256" key="3">
    <source>
        <dbReference type="ARBA" id="ARBA00022801"/>
    </source>
</evidence>
<protein>
    <submittedName>
        <fullName evidence="10">G1 to S phase transition 1</fullName>
    </submittedName>
</protein>
<dbReference type="InterPro" id="IPR050100">
    <property type="entry name" value="TRAFAC_GTPase_members"/>
</dbReference>
<gene>
    <name evidence="10" type="primary">LOC115153604</name>
</gene>
<dbReference type="InterPro" id="IPR031157">
    <property type="entry name" value="G_TR_CS"/>
</dbReference>
<dbReference type="FunFam" id="2.40.30.10:FF:000017">
    <property type="entry name" value="Eukaryotic peptide chain release factor GTP-binding subunit"/>
    <property type="match status" value="1"/>
</dbReference>
<dbReference type="PROSITE" id="PS51722">
    <property type="entry name" value="G_TR_2"/>
    <property type="match status" value="1"/>
</dbReference>
<dbReference type="SUPFAM" id="SSF52540">
    <property type="entry name" value="P-loop containing nucleoside triphosphate hydrolases"/>
    <property type="match status" value="1"/>
</dbReference>
<dbReference type="GO" id="GO:0005525">
    <property type="term" value="F:GTP binding"/>
    <property type="evidence" value="ECO:0007669"/>
    <property type="project" value="UniProtKB-KW"/>
</dbReference>